<comment type="caution">
    <text evidence="5">The sequence shown here is derived from an EMBL/GenBank/DDBJ whole genome shotgun (WGS) entry which is preliminary data.</text>
</comment>
<feature type="signal peptide" evidence="3">
    <location>
        <begin position="1"/>
        <end position="25"/>
    </location>
</feature>
<sequence length="629" mass="67666">MLWLHDFSLFGGLLLLLVSTTLVESTLVPRHATIVDRDTVQSNYTFIIAGGGVAGLTIADRLTEDPSVSVLVIEAGPFDAGIDGILVPGAYAPYYYFWPNLVTVPQAGLNNRSISTICAQVVGGGSTINAMVFLRGVVEDYNGWGLLGNSGWSWNNMLPYFMKSENFTKPSASLAKTANISWDDTVRGHSGPVQYSYPNYFYPASANWWNAAKSVGLQPVKDPNAGSNPGIFWIPSVLNATTMTRSYARRNHYDRVIASRPNYHVLASNSVSKVLFGGTQAIGVNYLPTAGGNISSVYASKEVILAAGALHTPQILQLSGIGPKKLLNKFGIPLVVDLPGVGQNLQDQSTLTIPYNFSANLFPNSGSMLSNATYNAEQLALYQAHQPSAYTIVSTLSTNIGQLALQDATSAYKQIAAQARARNPADSLPADVDPTVLKGYVAQRNLTIQQFESANVAVGTLHWDTADSALIYHLHPLSRGSVNINSTDPLANPLIDYRTLTDPTDAQLYTALFRKQRQLFLAPSMQVLGPVEAAPFGAQLTTDDQLVAVMRNQIDPSNAHQCCTAAMLPRELGGVVCSDQKVYGVKGLRVADISFWPMETSGAPTATMYAAGERLADVIKKEYCLAGAC</sequence>
<name>A0AAN6MY18_9PEZI</name>
<dbReference type="InterPro" id="IPR012132">
    <property type="entry name" value="GMC_OxRdtase"/>
</dbReference>
<evidence type="ECO:0000256" key="1">
    <source>
        <dbReference type="ARBA" id="ARBA00010790"/>
    </source>
</evidence>
<dbReference type="Gene3D" id="3.30.560.10">
    <property type="entry name" value="Glucose Oxidase, domain 3"/>
    <property type="match status" value="1"/>
</dbReference>
<dbReference type="InterPro" id="IPR000172">
    <property type="entry name" value="GMC_OxRdtase_N"/>
</dbReference>
<feature type="binding site" evidence="2">
    <location>
        <position position="121"/>
    </location>
    <ligand>
        <name>FAD</name>
        <dbReference type="ChEBI" id="CHEBI:57692"/>
    </ligand>
</feature>
<protein>
    <recommendedName>
        <fullName evidence="4">Glucose-methanol-choline oxidoreductase N-terminal domain-containing protein</fullName>
    </recommendedName>
</protein>
<evidence type="ECO:0000256" key="3">
    <source>
        <dbReference type="SAM" id="SignalP"/>
    </source>
</evidence>
<dbReference type="Proteomes" id="UP001303473">
    <property type="component" value="Unassembled WGS sequence"/>
</dbReference>
<organism evidence="5 6">
    <name type="scientific">Diplogelasinospora grovesii</name>
    <dbReference type="NCBI Taxonomy" id="303347"/>
    <lineage>
        <taxon>Eukaryota</taxon>
        <taxon>Fungi</taxon>
        <taxon>Dikarya</taxon>
        <taxon>Ascomycota</taxon>
        <taxon>Pezizomycotina</taxon>
        <taxon>Sordariomycetes</taxon>
        <taxon>Sordariomycetidae</taxon>
        <taxon>Sordariales</taxon>
        <taxon>Diplogelasinosporaceae</taxon>
        <taxon>Diplogelasinospora</taxon>
    </lineage>
</organism>
<reference evidence="6" key="1">
    <citation type="journal article" date="2023" name="Mol. Phylogenet. Evol.">
        <title>Genome-scale phylogeny and comparative genomics of the fungal order Sordariales.</title>
        <authorList>
            <person name="Hensen N."/>
            <person name="Bonometti L."/>
            <person name="Westerberg I."/>
            <person name="Brannstrom I.O."/>
            <person name="Guillou S."/>
            <person name="Cros-Aarteil S."/>
            <person name="Calhoun S."/>
            <person name="Haridas S."/>
            <person name="Kuo A."/>
            <person name="Mondo S."/>
            <person name="Pangilinan J."/>
            <person name="Riley R."/>
            <person name="LaButti K."/>
            <person name="Andreopoulos B."/>
            <person name="Lipzen A."/>
            <person name="Chen C."/>
            <person name="Yan M."/>
            <person name="Daum C."/>
            <person name="Ng V."/>
            <person name="Clum A."/>
            <person name="Steindorff A."/>
            <person name="Ohm R.A."/>
            <person name="Martin F."/>
            <person name="Silar P."/>
            <person name="Natvig D.O."/>
            <person name="Lalanne C."/>
            <person name="Gautier V."/>
            <person name="Ament-Velasquez S.L."/>
            <person name="Kruys A."/>
            <person name="Hutchinson M.I."/>
            <person name="Powell A.J."/>
            <person name="Barry K."/>
            <person name="Miller A.N."/>
            <person name="Grigoriev I.V."/>
            <person name="Debuchy R."/>
            <person name="Gladieux P."/>
            <person name="Hiltunen Thoren M."/>
            <person name="Johannesson H."/>
        </authorList>
    </citation>
    <scope>NUCLEOTIDE SEQUENCE [LARGE SCALE GENOMIC DNA]</scope>
    <source>
        <strain evidence="6">CBS 340.73</strain>
    </source>
</reference>
<keyword evidence="3" id="KW-0732">Signal</keyword>
<dbReference type="EMBL" id="MU853923">
    <property type="protein sequence ID" value="KAK3935454.1"/>
    <property type="molecule type" value="Genomic_DNA"/>
</dbReference>
<evidence type="ECO:0000256" key="2">
    <source>
        <dbReference type="PIRSR" id="PIRSR000137-2"/>
    </source>
</evidence>
<dbReference type="GO" id="GO:0050660">
    <property type="term" value="F:flavin adenine dinucleotide binding"/>
    <property type="evidence" value="ECO:0007669"/>
    <property type="project" value="InterPro"/>
</dbReference>
<comment type="cofactor">
    <cofactor evidence="2">
        <name>FAD</name>
        <dbReference type="ChEBI" id="CHEBI:57692"/>
    </cofactor>
</comment>
<feature type="binding site" evidence="2">
    <location>
        <begin position="129"/>
        <end position="132"/>
    </location>
    <ligand>
        <name>FAD</name>
        <dbReference type="ChEBI" id="CHEBI:57692"/>
    </ligand>
</feature>
<keyword evidence="2" id="KW-0274">FAD</keyword>
<evidence type="ECO:0000313" key="6">
    <source>
        <dbReference type="Proteomes" id="UP001303473"/>
    </source>
</evidence>
<dbReference type="SUPFAM" id="SSF54373">
    <property type="entry name" value="FAD-linked reductases, C-terminal domain"/>
    <property type="match status" value="1"/>
</dbReference>
<evidence type="ECO:0000313" key="5">
    <source>
        <dbReference type="EMBL" id="KAK3935454.1"/>
    </source>
</evidence>
<gene>
    <name evidence="5" type="ORF">QBC46DRAFT_50935</name>
</gene>
<dbReference type="PIRSF" id="PIRSF000137">
    <property type="entry name" value="Alcohol_oxidase"/>
    <property type="match status" value="1"/>
</dbReference>
<feature type="binding site" evidence="2">
    <location>
        <position position="271"/>
    </location>
    <ligand>
        <name>FAD</name>
        <dbReference type="ChEBI" id="CHEBI:57692"/>
    </ligand>
</feature>
<accession>A0AAN6MY18</accession>
<proteinExistence type="inferred from homology"/>
<dbReference type="InterPro" id="IPR036188">
    <property type="entry name" value="FAD/NAD-bd_sf"/>
</dbReference>
<dbReference type="GO" id="GO:0016614">
    <property type="term" value="F:oxidoreductase activity, acting on CH-OH group of donors"/>
    <property type="evidence" value="ECO:0007669"/>
    <property type="project" value="InterPro"/>
</dbReference>
<dbReference type="InterPro" id="IPR007867">
    <property type="entry name" value="GMC_OxRtase_C"/>
</dbReference>
<keyword evidence="2" id="KW-0285">Flavoprotein</keyword>
<feature type="chain" id="PRO_5042859939" description="Glucose-methanol-choline oxidoreductase N-terminal domain-containing protein" evidence="3">
    <location>
        <begin position="26"/>
        <end position="629"/>
    </location>
</feature>
<dbReference type="PANTHER" id="PTHR11552">
    <property type="entry name" value="GLUCOSE-METHANOL-CHOLINE GMC OXIDOREDUCTASE"/>
    <property type="match status" value="1"/>
</dbReference>
<evidence type="ECO:0000259" key="4">
    <source>
        <dbReference type="PROSITE" id="PS00624"/>
    </source>
</evidence>
<dbReference type="Gene3D" id="3.50.50.60">
    <property type="entry name" value="FAD/NAD(P)-binding domain"/>
    <property type="match status" value="1"/>
</dbReference>
<feature type="domain" description="Glucose-methanol-choline oxidoreductase N-terminal" evidence="4">
    <location>
        <begin position="308"/>
        <end position="322"/>
    </location>
</feature>
<comment type="similarity">
    <text evidence="1">Belongs to the GMC oxidoreductase family.</text>
</comment>
<dbReference type="Pfam" id="PF00732">
    <property type="entry name" value="GMC_oxred_N"/>
    <property type="match status" value="1"/>
</dbReference>
<dbReference type="SUPFAM" id="SSF51905">
    <property type="entry name" value="FAD/NAD(P)-binding domain"/>
    <property type="match status" value="1"/>
</dbReference>
<dbReference type="GO" id="GO:0044550">
    <property type="term" value="P:secondary metabolite biosynthetic process"/>
    <property type="evidence" value="ECO:0007669"/>
    <property type="project" value="TreeGrafter"/>
</dbReference>
<dbReference type="PANTHER" id="PTHR11552:SF115">
    <property type="entry name" value="DEHYDROGENASE XPTC-RELATED"/>
    <property type="match status" value="1"/>
</dbReference>
<keyword evidence="6" id="KW-1185">Reference proteome</keyword>
<dbReference type="Pfam" id="PF05199">
    <property type="entry name" value="GMC_oxred_C"/>
    <property type="match status" value="1"/>
</dbReference>
<dbReference type="PROSITE" id="PS00624">
    <property type="entry name" value="GMC_OXRED_2"/>
    <property type="match status" value="1"/>
</dbReference>
<dbReference type="AlphaFoldDB" id="A0AAN6MY18"/>